<evidence type="ECO:0000259" key="9">
    <source>
        <dbReference type="SMART" id="SM01035"/>
    </source>
</evidence>
<feature type="region of interest" description="Disordered" evidence="8">
    <location>
        <begin position="1"/>
        <end position="159"/>
    </location>
</feature>
<dbReference type="InterPro" id="IPR019775">
    <property type="entry name" value="WD40_repeat_CS"/>
</dbReference>
<evidence type="ECO:0000256" key="6">
    <source>
        <dbReference type="HAMAP-Rule" id="MF_03027"/>
    </source>
</evidence>
<protein>
    <recommendedName>
        <fullName evidence="6">Ribosome biogenesis protein ERB1</fullName>
    </recommendedName>
    <alternativeName>
        <fullName evidence="6">Eukaryotic ribosome biogenesis protein 1</fullName>
    </alternativeName>
</protein>
<evidence type="ECO:0000256" key="5">
    <source>
        <dbReference type="ARBA" id="ARBA00023242"/>
    </source>
</evidence>
<sequence>MLRLPEPEDEDGAEGDQEDQGEDDIPVIDPGQSSDEEDAFPEEEKAEEESRDNADGADSGSESESEEGFDSEDIDNWDGSDEGDLRESALADEQGQETDISELDETLERMMEEARGPNGKPTEDTSYNVLGINRDEAAQAFDPDRQNPDGSSKGVWKVSDITGKPKRVYPAIEPNYDSDSSTEDAPNRIGNVPLEWYDDLPHIGYDMDGKKVMRPAKGDELDRFLSTVDDPESWMSAQDKMTGQDIRLTDEELDIIRRLQNAEIPDGSYDPYEPTVEWFTGKGKELQTPMTAKPEPKRRFVPSKWEHKKVMKIVRAIRQGRIVPRAPTAERPPFYNIWSEADEPHPDHPMNMPAPKMPLPGHAESYNPPAEYLFNNEERKEFESTDPADRKINFMPAKHPSLRNVPGYQNFMQERFERCLDLYLAPRIRKKRVDIDDPESLVPKLPSPKDLRPFPSMTGVIYSHPGAGDASPLRVRCIAIDPLGVWCATGADDGRVRLWDLAIGRCAAVWDLHAASPSSERAPVQSVEWCPNKAMGILVATTAGKVTVIAPPQANVGHAPTASPSFLFATSGYQMPGTESADMAKNPVKWTRPRDVERNRGVAAHIAVPGTPKQVQWHAKGDYFATVASDAGASAVLVHQLSKHRSQAPFRKANKGSAVQKVAFHPFKPQLFVATQRYIRIYDLAAQQLMKTLLTGLKWISSLDIHPGGDNLIVGSYDKRLIWFDLELSNKPYKTLRYHSRAIRAVCFHRSYPLFASVSDDGTAQIFHGNVFSDFSQNALIVPLKVLRGHEIKNGLGLLDAKWHPTQPWLLTAGADGEGRLWTT</sequence>
<dbReference type="GO" id="GO:0030687">
    <property type="term" value="C:preribosome, large subunit precursor"/>
    <property type="evidence" value="ECO:0007669"/>
    <property type="project" value="UniProtKB-UniRule"/>
</dbReference>
<keyword evidence="4" id="KW-0677">Repeat</keyword>
<dbReference type="GO" id="GO:0000466">
    <property type="term" value="P:maturation of 5.8S rRNA from tricistronic rRNA transcript (SSU-rRNA, 5.8S rRNA, LSU-rRNA)"/>
    <property type="evidence" value="ECO:0007669"/>
    <property type="project" value="UniProtKB-UniRule"/>
</dbReference>
<dbReference type="GO" id="GO:0005654">
    <property type="term" value="C:nucleoplasm"/>
    <property type="evidence" value="ECO:0007669"/>
    <property type="project" value="UniProtKB-SubCell"/>
</dbReference>
<evidence type="ECO:0000313" key="11">
    <source>
        <dbReference type="Proteomes" id="UP000027361"/>
    </source>
</evidence>
<comment type="function">
    <text evidence="6">Component of the NOP7 complex, which is required for maturation of the 25S and 5.8S ribosomal RNAs and formation of the 60S ribosome.</text>
</comment>
<proteinExistence type="inferred from homology"/>
<keyword evidence="11" id="KW-1185">Reference proteome</keyword>
<dbReference type="PANTHER" id="PTHR17605:SF0">
    <property type="entry name" value="RIBOSOME BIOGENESIS PROTEIN BOP1"/>
    <property type="match status" value="1"/>
</dbReference>
<evidence type="ECO:0000256" key="8">
    <source>
        <dbReference type="SAM" id="MobiDB-lite"/>
    </source>
</evidence>
<dbReference type="GO" id="GO:0000463">
    <property type="term" value="P:maturation of LSU-rRNA from tricistronic rRNA transcript (SSU-rRNA, 5.8S rRNA, LSU-rRNA)"/>
    <property type="evidence" value="ECO:0007669"/>
    <property type="project" value="UniProtKB-UniRule"/>
</dbReference>
<comment type="subcellular location">
    <subcellularLocation>
        <location evidence="6">Nucleus</location>
        <location evidence="6">Nucleolus</location>
    </subcellularLocation>
    <subcellularLocation>
        <location evidence="6">Nucleus</location>
        <location evidence="6">Nucleoplasm</location>
    </subcellularLocation>
</comment>
<name>A0A066W4Q8_TILAU</name>
<dbReference type="PANTHER" id="PTHR17605">
    <property type="entry name" value="RIBOSOME BIOGENESIS PROTEIN BOP1 BLOCK OF PROLIFERATION 1 PROTEIN"/>
    <property type="match status" value="1"/>
</dbReference>
<dbReference type="OrthoDB" id="5571054at2759"/>
<dbReference type="HAMAP" id="MF_03027">
    <property type="entry name" value="BOP1"/>
    <property type="match status" value="1"/>
</dbReference>
<accession>A0A066W4Q8</accession>
<dbReference type="InterPro" id="IPR015943">
    <property type="entry name" value="WD40/YVTN_repeat-like_dom_sf"/>
</dbReference>
<comment type="subunit">
    <text evidence="6">Component of the NOP7 complex, composed of ERB1, NOP7 and YTM1. Within the NOP7 complex ERB1 appears to interact directly with NOP7 and YTM1. The NOP7 complex also associates with the 66S pre-ribosome.</text>
</comment>
<evidence type="ECO:0000256" key="4">
    <source>
        <dbReference type="ARBA" id="ARBA00022737"/>
    </source>
</evidence>
<dbReference type="SMART" id="SM01035">
    <property type="entry name" value="BOP1NT"/>
    <property type="match status" value="1"/>
</dbReference>
<feature type="compositionally biased region" description="Basic and acidic residues" evidence="8">
    <location>
        <begin position="133"/>
        <end position="147"/>
    </location>
</feature>
<dbReference type="Pfam" id="PF08145">
    <property type="entry name" value="BOP1NT"/>
    <property type="match status" value="1"/>
</dbReference>
<dbReference type="SUPFAM" id="SSF50978">
    <property type="entry name" value="WD40 repeat-like"/>
    <property type="match status" value="1"/>
</dbReference>
<keyword evidence="2 6" id="KW-0698">rRNA processing</keyword>
<feature type="compositionally biased region" description="Acidic residues" evidence="8">
    <location>
        <begin position="61"/>
        <end position="82"/>
    </location>
</feature>
<dbReference type="FunFam" id="2.130.10.10:FF:000576">
    <property type="entry name" value="Ribosome biogenesis protein ERB1"/>
    <property type="match status" value="1"/>
</dbReference>
<dbReference type="InterPro" id="IPR012953">
    <property type="entry name" value="BOP1_N_dom"/>
</dbReference>
<dbReference type="HOGENOM" id="CLU_011390_0_1_1"/>
<dbReference type="PROSITE" id="PS00678">
    <property type="entry name" value="WD_REPEATS_1"/>
    <property type="match status" value="1"/>
</dbReference>
<dbReference type="InParanoid" id="A0A066W4Q8"/>
<dbReference type="InterPro" id="IPR036322">
    <property type="entry name" value="WD40_repeat_dom_sf"/>
</dbReference>
<feature type="domain" description="BOP1 N-terminal" evidence="9">
    <location>
        <begin position="197"/>
        <end position="455"/>
    </location>
</feature>
<keyword evidence="3 7" id="KW-0853">WD repeat</keyword>
<dbReference type="SMART" id="SM00320">
    <property type="entry name" value="WD40"/>
    <property type="match status" value="6"/>
</dbReference>
<comment type="similarity">
    <text evidence="6">Belongs to the WD repeat BOP1/ERB1 family.</text>
</comment>
<dbReference type="Gene3D" id="2.130.10.10">
    <property type="entry name" value="YVTN repeat-like/Quinoprotein amine dehydrogenase"/>
    <property type="match status" value="1"/>
</dbReference>
<keyword evidence="5 6" id="KW-0539">Nucleus</keyword>
<reference evidence="10 11" key="1">
    <citation type="submission" date="2014-05" db="EMBL/GenBank/DDBJ databases">
        <title>Draft genome sequence of a rare smut relative, Tilletiaria anomala UBC 951.</title>
        <authorList>
            <consortium name="DOE Joint Genome Institute"/>
            <person name="Toome M."/>
            <person name="Kuo A."/>
            <person name="Henrissat B."/>
            <person name="Lipzen A."/>
            <person name="Tritt A."/>
            <person name="Yoshinaga Y."/>
            <person name="Zane M."/>
            <person name="Barry K."/>
            <person name="Grigoriev I.V."/>
            <person name="Spatafora J.W."/>
            <person name="Aimea M.C."/>
        </authorList>
    </citation>
    <scope>NUCLEOTIDE SEQUENCE [LARGE SCALE GENOMIC DNA]</scope>
    <source>
        <strain evidence="10 11">UBC 951</strain>
    </source>
</reference>
<feature type="region of interest" description="Disordered" evidence="8">
    <location>
        <begin position="168"/>
        <end position="187"/>
    </location>
</feature>
<dbReference type="GO" id="GO:0070545">
    <property type="term" value="C:PeBoW complex"/>
    <property type="evidence" value="ECO:0007669"/>
    <property type="project" value="TreeGrafter"/>
</dbReference>
<evidence type="ECO:0000256" key="3">
    <source>
        <dbReference type="ARBA" id="ARBA00022574"/>
    </source>
</evidence>
<dbReference type="RefSeq" id="XP_013243292.1">
    <property type="nucleotide sequence ID" value="XM_013387838.1"/>
</dbReference>
<dbReference type="InterPro" id="IPR028598">
    <property type="entry name" value="BOP1/Erb1"/>
</dbReference>
<evidence type="ECO:0000256" key="1">
    <source>
        <dbReference type="ARBA" id="ARBA00022517"/>
    </source>
</evidence>
<dbReference type="GeneID" id="25262458"/>
<gene>
    <name evidence="6" type="primary">ERB1</name>
    <name evidence="10" type="ORF">K437DRAFT_224116</name>
</gene>
<dbReference type="STRING" id="1037660.A0A066W4Q8"/>
<dbReference type="EMBL" id="JMSN01000040">
    <property type="protein sequence ID" value="KDN45755.1"/>
    <property type="molecule type" value="Genomic_DNA"/>
</dbReference>
<dbReference type="PROSITE" id="PS50082">
    <property type="entry name" value="WD_REPEATS_2"/>
    <property type="match status" value="1"/>
</dbReference>
<dbReference type="Proteomes" id="UP000027361">
    <property type="component" value="Unassembled WGS sequence"/>
</dbReference>
<feature type="compositionally biased region" description="Acidic residues" evidence="8">
    <location>
        <begin position="7"/>
        <end position="26"/>
    </location>
</feature>
<dbReference type="GO" id="GO:0043021">
    <property type="term" value="F:ribonucleoprotein complex binding"/>
    <property type="evidence" value="ECO:0007669"/>
    <property type="project" value="UniProtKB-UniRule"/>
</dbReference>
<evidence type="ECO:0000313" key="10">
    <source>
        <dbReference type="EMBL" id="KDN45755.1"/>
    </source>
</evidence>
<organism evidence="10 11">
    <name type="scientific">Tilletiaria anomala (strain ATCC 24038 / CBS 436.72 / UBC 951)</name>
    <dbReference type="NCBI Taxonomy" id="1037660"/>
    <lineage>
        <taxon>Eukaryota</taxon>
        <taxon>Fungi</taxon>
        <taxon>Dikarya</taxon>
        <taxon>Basidiomycota</taxon>
        <taxon>Ustilaginomycotina</taxon>
        <taxon>Exobasidiomycetes</taxon>
        <taxon>Georgefischeriales</taxon>
        <taxon>Tilletiariaceae</taxon>
        <taxon>Tilletiaria</taxon>
    </lineage>
</organism>
<dbReference type="AlphaFoldDB" id="A0A066W4Q8"/>
<feature type="repeat" description="WD" evidence="7">
    <location>
        <begin position="475"/>
        <end position="509"/>
    </location>
</feature>
<dbReference type="Pfam" id="PF00400">
    <property type="entry name" value="WD40"/>
    <property type="match status" value="4"/>
</dbReference>
<feature type="compositionally biased region" description="Basic and acidic residues" evidence="8">
    <location>
        <begin position="106"/>
        <end position="115"/>
    </location>
</feature>
<dbReference type="FunCoup" id="A0A066W4Q8">
    <property type="interactions" value="402"/>
</dbReference>
<feature type="compositionally biased region" description="Acidic residues" evidence="8">
    <location>
        <begin position="34"/>
        <end position="50"/>
    </location>
</feature>
<keyword evidence="1 6" id="KW-0690">Ribosome biogenesis</keyword>
<evidence type="ECO:0000256" key="2">
    <source>
        <dbReference type="ARBA" id="ARBA00022552"/>
    </source>
</evidence>
<evidence type="ECO:0000256" key="7">
    <source>
        <dbReference type="PROSITE-ProRule" id="PRU00221"/>
    </source>
</evidence>
<dbReference type="InterPro" id="IPR001680">
    <property type="entry name" value="WD40_rpt"/>
</dbReference>
<comment type="caution">
    <text evidence="10">The sequence shown here is derived from an EMBL/GenBank/DDBJ whole genome shotgun (WGS) entry which is preliminary data.</text>
</comment>
<feature type="compositionally biased region" description="Acidic residues" evidence="8">
    <location>
        <begin position="94"/>
        <end position="105"/>
    </location>
</feature>
<dbReference type="OMA" id="MRPAKGE"/>